<reference evidence="1" key="2">
    <citation type="submission" date="2020-11" db="EMBL/GenBank/DDBJ databases">
        <authorList>
            <person name="McCartney M.A."/>
            <person name="Auch B."/>
            <person name="Kono T."/>
            <person name="Mallez S."/>
            <person name="Becker A."/>
            <person name="Gohl D.M."/>
            <person name="Silverstein K.A.T."/>
            <person name="Koren S."/>
            <person name="Bechman K.B."/>
            <person name="Herman A."/>
            <person name="Abrahante J.E."/>
            <person name="Garbe J."/>
        </authorList>
    </citation>
    <scope>NUCLEOTIDE SEQUENCE</scope>
    <source>
        <strain evidence="1">Duluth1</strain>
        <tissue evidence="1">Whole animal</tissue>
    </source>
</reference>
<organism evidence="1 2">
    <name type="scientific">Dreissena polymorpha</name>
    <name type="common">Zebra mussel</name>
    <name type="synonym">Mytilus polymorpha</name>
    <dbReference type="NCBI Taxonomy" id="45954"/>
    <lineage>
        <taxon>Eukaryota</taxon>
        <taxon>Metazoa</taxon>
        <taxon>Spiralia</taxon>
        <taxon>Lophotrochozoa</taxon>
        <taxon>Mollusca</taxon>
        <taxon>Bivalvia</taxon>
        <taxon>Autobranchia</taxon>
        <taxon>Heteroconchia</taxon>
        <taxon>Euheterodonta</taxon>
        <taxon>Imparidentia</taxon>
        <taxon>Neoheterodontei</taxon>
        <taxon>Myida</taxon>
        <taxon>Dreissenoidea</taxon>
        <taxon>Dreissenidae</taxon>
        <taxon>Dreissena</taxon>
    </lineage>
</organism>
<keyword evidence="2" id="KW-1185">Reference proteome</keyword>
<gene>
    <name evidence="1" type="ORF">DPMN_100659</name>
</gene>
<evidence type="ECO:0000313" key="1">
    <source>
        <dbReference type="EMBL" id="KAH3858040.1"/>
    </source>
</evidence>
<protein>
    <submittedName>
        <fullName evidence="1">Uncharacterized protein</fullName>
    </submittedName>
</protein>
<sequence length="53" mass="6110">MPLQDQHISMFVGGRLVSNLRFADDIDFMANTSSELKYLTNRVYKSRSVRDEG</sequence>
<dbReference type="Proteomes" id="UP000828390">
    <property type="component" value="Unassembled WGS sequence"/>
</dbReference>
<reference evidence="1" key="1">
    <citation type="journal article" date="2019" name="bioRxiv">
        <title>The Genome of the Zebra Mussel, Dreissena polymorpha: A Resource for Invasive Species Research.</title>
        <authorList>
            <person name="McCartney M.A."/>
            <person name="Auch B."/>
            <person name="Kono T."/>
            <person name="Mallez S."/>
            <person name="Zhang Y."/>
            <person name="Obille A."/>
            <person name="Becker A."/>
            <person name="Abrahante J.E."/>
            <person name="Garbe J."/>
            <person name="Badalamenti J.P."/>
            <person name="Herman A."/>
            <person name="Mangelson H."/>
            <person name="Liachko I."/>
            <person name="Sullivan S."/>
            <person name="Sone E.D."/>
            <person name="Koren S."/>
            <person name="Silverstein K.A.T."/>
            <person name="Beckman K.B."/>
            <person name="Gohl D.M."/>
        </authorList>
    </citation>
    <scope>NUCLEOTIDE SEQUENCE</scope>
    <source>
        <strain evidence="1">Duluth1</strain>
        <tissue evidence="1">Whole animal</tissue>
    </source>
</reference>
<name>A0A9D4LHB0_DREPO</name>
<proteinExistence type="predicted"/>
<accession>A0A9D4LHB0</accession>
<comment type="caution">
    <text evidence="1">The sequence shown here is derived from an EMBL/GenBank/DDBJ whole genome shotgun (WGS) entry which is preliminary data.</text>
</comment>
<dbReference type="AlphaFoldDB" id="A0A9D4LHB0"/>
<evidence type="ECO:0000313" key="2">
    <source>
        <dbReference type="Proteomes" id="UP000828390"/>
    </source>
</evidence>
<dbReference type="EMBL" id="JAIWYP010000003">
    <property type="protein sequence ID" value="KAH3858040.1"/>
    <property type="molecule type" value="Genomic_DNA"/>
</dbReference>